<dbReference type="KEGG" id="eao:BD94_0425"/>
<feature type="region of interest" description="Disordered" evidence="1">
    <location>
        <begin position="1"/>
        <end position="20"/>
    </location>
</feature>
<dbReference type="HOGENOM" id="CLU_3327423_0_0_10"/>
<sequence length="38" mass="4409">MQGQRSFRSVESKKAESKKGTEYLPCCNQLLPTKLKFF</sequence>
<dbReference type="STRING" id="1338011.BD94_0425"/>
<feature type="compositionally biased region" description="Basic and acidic residues" evidence="1">
    <location>
        <begin position="8"/>
        <end position="20"/>
    </location>
</feature>
<dbReference type="Proteomes" id="UP000028933">
    <property type="component" value="Chromosome"/>
</dbReference>
<evidence type="ECO:0000313" key="3">
    <source>
        <dbReference type="Proteomes" id="UP000028933"/>
    </source>
</evidence>
<organism evidence="2 3">
    <name type="scientific">Elizabethkingia anophelis NUHP1</name>
    <dbReference type="NCBI Taxonomy" id="1338011"/>
    <lineage>
        <taxon>Bacteria</taxon>
        <taxon>Pseudomonadati</taxon>
        <taxon>Bacteroidota</taxon>
        <taxon>Flavobacteriia</taxon>
        <taxon>Flavobacteriales</taxon>
        <taxon>Weeksellaceae</taxon>
        <taxon>Elizabethkingia</taxon>
    </lineage>
</organism>
<reference evidence="2" key="1">
    <citation type="journal article" date="2013" name="Lancet">
        <title>First case of E anophelis outbreak in an intensive-care unit.</title>
        <authorList>
            <person name="Teo J."/>
            <person name="Tan S.Y."/>
            <person name="Tay M."/>
            <person name="Ding Y."/>
            <person name="Kjelleberg S."/>
            <person name="Givskov M."/>
            <person name="Lin R.T."/>
            <person name="Yang L."/>
        </authorList>
    </citation>
    <scope>NUCLEOTIDE SEQUENCE [LARGE SCALE GENOMIC DNA]</scope>
    <source>
        <strain evidence="2">NUHP1</strain>
    </source>
</reference>
<evidence type="ECO:0000313" key="2">
    <source>
        <dbReference type="EMBL" id="AIL44200.1"/>
    </source>
</evidence>
<name>A0A077EFB5_9FLAO</name>
<dbReference type="AlphaFoldDB" id="A0A077EFB5"/>
<dbReference type="EMBL" id="CP007547">
    <property type="protein sequence ID" value="AIL44200.1"/>
    <property type="molecule type" value="Genomic_DNA"/>
</dbReference>
<proteinExistence type="predicted"/>
<protein>
    <submittedName>
        <fullName evidence="2">Uncharacterized protein</fullName>
    </submittedName>
</protein>
<reference evidence="2" key="2">
    <citation type="journal article" date="2015" name="Genome Biol. Evol.">
        <title>Complete Genome Sequence and Transcriptomic Analysis of the Novel Pathogen Elizabethkingia anophelis in Response to Oxidative Stress.</title>
        <authorList>
            <person name="Li Y."/>
            <person name="Liu Y."/>
            <person name="Chew S.C."/>
            <person name="Tay M."/>
            <person name="Salido M.M."/>
            <person name="Teo J."/>
            <person name="Lauro F.M."/>
            <person name="Givskov M."/>
            <person name="Yang L."/>
        </authorList>
    </citation>
    <scope>NUCLEOTIDE SEQUENCE</scope>
    <source>
        <strain evidence="2">NUHP1</strain>
    </source>
</reference>
<evidence type="ECO:0000256" key="1">
    <source>
        <dbReference type="SAM" id="MobiDB-lite"/>
    </source>
</evidence>
<gene>
    <name evidence="2" type="ORF">BD94_0425</name>
</gene>
<accession>A0A077EFB5</accession>